<feature type="compositionally biased region" description="Basic and acidic residues" evidence="1">
    <location>
        <begin position="432"/>
        <end position="443"/>
    </location>
</feature>
<feature type="region of interest" description="Disordered" evidence="1">
    <location>
        <begin position="225"/>
        <end position="300"/>
    </location>
</feature>
<dbReference type="RefSeq" id="XP_004426858.2">
    <property type="nucleotide sequence ID" value="XM_004426801.2"/>
</dbReference>
<evidence type="ECO:0000313" key="3">
    <source>
        <dbReference type="RefSeq" id="XP_004426858.2"/>
    </source>
</evidence>
<feature type="compositionally biased region" description="Basic and acidic residues" evidence="1">
    <location>
        <begin position="765"/>
        <end position="776"/>
    </location>
</feature>
<feature type="region of interest" description="Disordered" evidence="1">
    <location>
        <begin position="608"/>
        <end position="645"/>
    </location>
</feature>
<feature type="compositionally biased region" description="Polar residues" evidence="1">
    <location>
        <begin position="911"/>
        <end position="922"/>
    </location>
</feature>
<feature type="region of interest" description="Disordered" evidence="1">
    <location>
        <begin position="740"/>
        <end position="1029"/>
    </location>
</feature>
<feature type="compositionally biased region" description="Basic and acidic residues" evidence="1">
    <location>
        <begin position="694"/>
        <end position="703"/>
    </location>
</feature>
<dbReference type="PANTHER" id="PTHR21937">
    <property type="entry name" value="CCDC66 DOMAIN-CONTAINING PROTEIN"/>
    <property type="match status" value="1"/>
</dbReference>
<dbReference type="Pfam" id="PF15709">
    <property type="entry name" value="DUF4670"/>
    <property type="match status" value="1"/>
</dbReference>
<feature type="compositionally biased region" description="Basic residues" evidence="1">
    <location>
        <begin position="843"/>
        <end position="853"/>
    </location>
</feature>
<proteinExistence type="predicted"/>
<feature type="compositionally biased region" description="Basic and acidic residues" evidence="1">
    <location>
        <begin position="993"/>
        <end position="1023"/>
    </location>
</feature>
<dbReference type="PANTHER" id="PTHR21937:SF5">
    <property type="entry name" value="GENE 973-RELATED"/>
    <property type="match status" value="1"/>
</dbReference>
<evidence type="ECO:0000313" key="2">
    <source>
        <dbReference type="Proteomes" id="UP000694910"/>
    </source>
</evidence>
<keyword evidence="2" id="KW-1185">Reference proteome</keyword>
<feature type="compositionally biased region" description="Basic and acidic residues" evidence="1">
    <location>
        <begin position="331"/>
        <end position="340"/>
    </location>
</feature>
<accession>A0ABM0HGY7</accession>
<organism evidence="2 3">
    <name type="scientific">Ceratotherium simum simum</name>
    <name type="common">Southern white rhinoceros</name>
    <dbReference type="NCBI Taxonomy" id="73337"/>
    <lineage>
        <taxon>Eukaryota</taxon>
        <taxon>Metazoa</taxon>
        <taxon>Chordata</taxon>
        <taxon>Craniata</taxon>
        <taxon>Vertebrata</taxon>
        <taxon>Euteleostomi</taxon>
        <taxon>Mammalia</taxon>
        <taxon>Eutheria</taxon>
        <taxon>Laurasiatheria</taxon>
        <taxon>Perissodactyla</taxon>
        <taxon>Rhinocerotidae</taxon>
        <taxon>Ceratotherium</taxon>
    </lineage>
</organism>
<feature type="compositionally biased region" description="Basic and acidic residues" evidence="1">
    <location>
        <begin position="927"/>
        <end position="986"/>
    </location>
</feature>
<dbReference type="Proteomes" id="UP000694910">
    <property type="component" value="Unplaced"/>
</dbReference>
<feature type="region of interest" description="Disordered" evidence="1">
    <location>
        <begin position="430"/>
        <end position="548"/>
    </location>
</feature>
<dbReference type="InterPro" id="IPR031440">
    <property type="entry name" value="DUF4670"/>
</dbReference>
<feature type="compositionally biased region" description="Basic and acidic residues" evidence="1">
    <location>
        <begin position="803"/>
        <end position="842"/>
    </location>
</feature>
<feature type="region of interest" description="Disordered" evidence="1">
    <location>
        <begin position="326"/>
        <end position="402"/>
    </location>
</feature>
<dbReference type="GeneID" id="101392430"/>
<sequence length="1179" mass="135411">MFSLSLLSRGHGRLVQNKQKLEVYFEPEDYLNWKSPEDYVLLSKPQDEGNANQHTWSLFLPKTFSTRKGALILYSEGLAISAWTPEERRKGPYHPKGHRKRLDLELHTLQDLKEAILAYGRRQREQDRAWQPYLHFRSQPEGQAHRQIQPGYSAKRYLRGLLRTRSPDTMYKLQCAGYIKDSVLLQDSQLNVSKNLRPQQDLSGIPPKYHLLPVFPPFWIQQGKSFEKGQQGPDEGEAGAGHVDQGSVPKHYGSRGTHVPPLRKQPWRGDEAPAEDTAIENHRRVHASKASRSEKTQRTSRVALGHVHIGHSCLLGDKPHITFHGGAFPSRKADLSDKQGNRKLHKGRSSHLLPEPPPERCFFPPVVSATASEKHTPGEVKKKKASKALKLPPISEEPPRALDPLRSQVKAHEPPAELFIFPVEIHFHTQHPPKEKPHERGAPHPEPGAETQEARPFWRPPLKHTSPVRPRQLTVRLPVDTGRDTLSPQDDDAPPHNVTPPLSLIKGRKRPESPRGLDSPRTSGHSTPTGPPDMRRLRGTLPAEGQDSRDATLGHFLLGPDGENVCLSLPGPTQTEALLSGGAYEWVSSNTSQEKEGSRIQHLLKANTESGTDLHMNLNETSPLTQKPEKQGAQQSLEAAAQKTGEPQSCVNKGLICSNRKEFYTRKLHIDMTPFLKESGEELDQPEEPGGPLRENRQDTQDPELRSMTLDPLSASLAEHIQTPEADAVQKAGRDYDVHRLHRGLPGHGPESSEKLGPVDTSLLPKEKKWKTEPRLFDQQTPANISHEMELIDKAKRKKRTKMDKSKAPKGEREGKVRREAEAAVGKSKESKAEKKPELNAKEKKRAKRKRTQKERNLETELSGPDVTNSEETEDTSERGFFPSGSLIEDPWPSPKYNAQESRVSVDGRSPPTQTAAVTGNMESEEERSHESPSKALLTKREQEKAFRDRLRAERAEMRRLEVERKRREQEEQRRLRLEQLERAEKMEEELELEQRSRAEEIRLQKQRLEEERRQQEEEERRQRLQVQVAQERARQQQEEFRRKLRELQRKRQQEEAERAEAERQRQKELEMQLAEEQQRLMEMAEEERLEYQRRKQEAEEKAWLEAEERRQKEEEAARLAQEEAMKQAQEQARQKAALKKHLQFHQELLKEANGLQWTHNISRPWVFSYFQFLQIPRP</sequence>
<feature type="region of interest" description="Disordered" evidence="1">
    <location>
        <begin position="679"/>
        <end position="703"/>
    </location>
</feature>
<protein>
    <submittedName>
        <fullName evidence="3">Uncharacterized protein KIAA2012 homolog</fullName>
    </submittedName>
</protein>
<gene>
    <name evidence="3" type="primary">LOC101392430</name>
</gene>
<name>A0ABM0HGY7_CERSS</name>
<evidence type="ECO:0000256" key="1">
    <source>
        <dbReference type="SAM" id="MobiDB-lite"/>
    </source>
</evidence>
<reference evidence="3" key="1">
    <citation type="submission" date="2025-08" db="UniProtKB">
        <authorList>
            <consortium name="RefSeq"/>
        </authorList>
    </citation>
    <scope>IDENTIFICATION</scope>
</reference>